<name>A0A4Z1FER5_9HELO</name>
<reference evidence="2 3" key="1">
    <citation type="submission" date="2017-12" db="EMBL/GenBank/DDBJ databases">
        <title>Comparative genomics of Botrytis spp.</title>
        <authorList>
            <person name="Valero-Jimenez C.A."/>
            <person name="Tapia P."/>
            <person name="Veloso J."/>
            <person name="Silva-Moreno E."/>
            <person name="Staats M."/>
            <person name="Valdes J.H."/>
            <person name="Van Kan J.A.L."/>
        </authorList>
    </citation>
    <scope>NUCLEOTIDE SEQUENCE [LARGE SCALE GENOMIC DNA]</scope>
    <source>
        <strain evidence="2 3">Bt9001</strain>
    </source>
</reference>
<dbReference type="AlphaFoldDB" id="A0A4Z1FER5"/>
<gene>
    <name evidence="2" type="ORF">BTUL_0002g01280</name>
</gene>
<feature type="region of interest" description="Disordered" evidence="1">
    <location>
        <begin position="23"/>
        <end position="63"/>
    </location>
</feature>
<evidence type="ECO:0000313" key="2">
    <source>
        <dbReference type="EMBL" id="TGO19881.1"/>
    </source>
</evidence>
<accession>A0A4Z1FER5</accession>
<dbReference type="EMBL" id="PQXH01000002">
    <property type="protein sequence ID" value="TGO19881.1"/>
    <property type="molecule type" value="Genomic_DNA"/>
</dbReference>
<feature type="compositionally biased region" description="Basic and acidic residues" evidence="1">
    <location>
        <begin position="53"/>
        <end position="63"/>
    </location>
</feature>
<comment type="caution">
    <text evidence="2">The sequence shown here is derived from an EMBL/GenBank/DDBJ whole genome shotgun (WGS) entry which is preliminary data.</text>
</comment>
<sequence>MPLVKFQADILLRCSKIVHEVGEDQTNKSEEEEIKEMERTDNDNRNWNILSHVPDDGKSTRET</sequence>
<proteinExistence type="predicted"/>
<organism evidence="2 3">
    <name type="scientific">Botrytis tulipae</name>
    <dbReference type="NCBI Taxonomy" id="87230"/>
    <lineage>
        <taxon>Eukaryota</taxon>
        <taxon>Fungi</taxon>
        <taxon>Dikarya</taxon>
        <taxon>Ascomycota</taxon>
        <taxon>Pezizomycotina</taxon>
        <taxon>Leotiomycetes</taxon>
        <taxon>Helotiales</taxon>
        <taxon>Sclerotiniaceae</taxon>
        <taxon>Botrytis</taxon>
    </lineage>
</organism>
<dbReference type="Proteomes" id="UP000297777">
    <property type="component" value="Unassembled WGS sequence"/>
</dbReference>
<keyword evidence="3" id="KW-1185">Reference proteome</keyword>
<evidence type="ECO:0000313" key="3">
    <source>
        <dbReference type="Proteomes" id="UP000297777"/>
    </source>
</evidence>
<protein>
    <submittedName>
        <fullName evidence="2">Uncharacterized protein</fullName>
    </submittedName>
</protein>
<evidence type="ECO:0000256" key="1">
    <source>
        <dbReference type="SAM" id="MobiDB-lite"/>
    </source>
</evidence>